<feature type="signal peptide" evidence="1">
    <location>
        <begin position="1"/>
        <end position="21"/>
    </location>
</feature>
<protein>
    <submittedName>
        <fullName evidence="2">Uncharacterized protein</fullName>
    </submittedName>
</protein>
<evidence type="ECO:0000313" key="2">
    <source>
        <dbReference type="EMBL" id="SMG53272.1"/>
    </source>
</evidence>
<keyword evidence="1" id="KW-0732">Signal</keyword>
<organism evidence="2 3">
    <name type="scientific">Paenibacillus aquistagni</name>
    <dbReference type="NCBI Taxonomy" id="1852522"/>
    <lineage>
        <taxon>Bacteria</taxon>
        <taxon>Bacillati</taxon>
        <taxon>Bacillota</taxon>
        <taxon>Bacilli</taxon>
        <taxon>Bacillales</taxon>
        <taxon>Paenibacillaceae</taxon>
        <taxon>Paenibacillus</taxon>
    </lineage>
</organism>
<keyword evidence="3" id="KW-1185">Reference proteome</keyword>
<gene>
    <name evidence="2" type="ORF">SAMN06295960_3466</name>
</gene>
<feature type="chain" id="PRO_5013027684" evidence="1">
    <location>
        <begin position="22"/>
        <end position="195"/>
    </location>
</feature>
<reference evidence="2 3" key="1">
    <citation type="submission" date="2017-04" db="EMBL/GenBank/DDBJ databases">
        <authorList>
            <person name="Afonso C.L."/>
            <person name="Miller P.J."/>
            <person name="Scott M.A."/>
            <person name="Spackman E."/>
            <person name="Goraichik I."/>
            <person name="Dimitrov K.M."/>
            <person name="Suarez D.L."/>
            <person name="Swayne D.E."/>
        </authorList>
    </citation>
    <scope>NUCLEOTIDE SEQUENCE [LARGE SCALE GENOMIC DNA]</scope>
    <source>
        <strain evidence="2 3">11</strain>
    </source>
</reference>
<dbReference type="Proteomes" id="UP000193834">
    <property type="component" value="Unassembled WGS sequence"/>
</dbReference>
<name>A0A1X7LJ52_9BACL</name>
<dbReference type="AlphaFoldDB" id="A0A1X7LJ52"/>
<dbReference type="RefSeq" id="WP_085496245.1">
    <property type="nucleotide sequence ID" value="NZ_FXAZ01000005.1"/>
</dbReference>
<sequence>MRLKKKSTLLALVLAVILAAAASYYYFAVYNSQHDVFAGISEYKGYTTAQGLYAGADLVVIGSPIKAYKDRKTHISMASTGFIIAFATFTEIKVEKVLRGPEADAVDLTVIEPVLITQTLKGKERMGLEGYTEMKKGSKYLIFLGKNSYGQYSVINMHAGKYNIDGTDPEDMRMSDHLKQRIYRDIKERYLKDVE</sequence>
<evidence type="ECO:0000256" key="1">
    <source>
        <dbReference type="SAM" id="SignalP"/>
    </source>
</evidence>
<accession>A0A1X7LJ52</accession>
<dbReference type="EMBL" id="FXAZ01000005">
    <property type="protein sequence ID" value="SMG53272.1"/>
    <property type="molecule type" value="Genomic_DNA"/>
</dbReference>
<evidence type="ECO:0000313" key="3">
    <source>
        <dbReference type="Proteomes" id="UP000193834"/>
    </source>
</evidence>
<proteinExistence type="predicted"/>
<dbReference type="OrthoDB" id="2612080at2"/>